<comment type="caution">
    <text evidence="2">The sequence shown here is derived from an EMBL/GenBank/DDBJ whole genome shotgun (WGS) entry which is preliminary data.</text>
</comment>
<gene>
    <name evidence="2" type="ORF">UW44_C0005G0091</name>
</gene>
<evidence type="ECO:0000256" key="1">
    <source>
        <dbReference type="SAM" id="MobiDB-lite"/>
    </source>
</evidence>
<feature type="region of interest" description="Disordered" evidence="1">
    <location>
        <begin position="15"/>
        <end position="34"/>
    </location>
</feature>
<name>A0A0G1KVU8_9BACT</name>
<reference evidence="2 3" key="1">
    <citation type="journal article" date="2015" name="Nature">
        <title>rRNA introns, odd ribosomes, and small enigmatic genomes across a large radiation of phyla.</title>
        <authorList>
            <person name="Brown C.T."/>
            <person name="Hug L.A."/>
            <person name="Thomas B.C."/>
            <person name="Sharon I."/>
            <person name="Castelle C.J."/>
            <person name="Singh A."/>
            <person name="Wilkins M.J."/>
            <person name="Williams K.H."/>
            <person name="Banfield J.F."/>
        </authorList>
    </citation>
    <scope>NUCLEOTIDE SEQUENCE [LARGE SCALE GENOMIC DNA]</scope>
</reference>
<sequence length="82" mass="9386">MAGLKKGKLLASGNIPPVPWQENGQCDNADDEVDNPTYRQTIAEKKHGQSERKDEIDGIYEIAKHFFSFLAYFLGYDPYYIK</sequence>
<protein>
    <submittedName>
        <fullName evidence="2">Uncharacterized protein</fullName>
    </submittedName>
</protein>
<proteinExistence type="predicted"/>
<dbReference type="Proteomes" id="UP000034006">
    <property type="component" value="Unassembled WGS sequence"/>
</dbReference>
<dbReference type="EMBL" id="LCIH01000005">
    <property type="protein sequence ID" value="KKT52049.1"/>
    <property type="molecule type" value="Genomic_DNA"/>
</dbReference>
<dbReference type="AlphaFoldDB" id="A0A0G1KVU8"/>
<organism evidence="2 3">
    <name type="scientific">Candidatus Collierbacteria bacterium GW2011_GWB2_44_22</name>
    <dbReference type="NCBI Taxonomy" id="1618387"/>
    <lineage>
        <taxon>Bacteria</taxon>
        <taxon>Candidatus Collieribacteriota</taxon>
    </lineage>
</organism>
<evidence type="ECO:0000313" key="3">
    <source>
        <dbReference type="Proteomes" id="UP000034006"/>
    </source>
</evidence>
<accession>A0A0G1KVU8</accession>
<evidence type="ECO:0000313" key="2">
    <source>
        <dbReference type="EMBL" id="KKT52049.1"/>
    </source>
</evidence>